<proteinExistence type="predicted"/>
<evidence type="ECO:0000313" key="3">
    <source>
        <dbReference type="Proteomes" id="UP000620139"/>
    </source>
</evidence>
<dbReference type="PANTHER" id="PTHR36302:SF1">
    <property type="entry name" value="COPPER CHAPERONE PCU(A)C"/>
    <property type="match status" value="1"/>
</dbReference>
<dbReference type="RefSeq" id="WP_198100432.1">
    <property type="nucleotide sequence ID" value="NZ_JAEDAL010000003.1"/>
</dbReference>
<name>A0A931IXD1_9BURK</name>
<dbReference type="InterPro" id="IPR036182">
    <property type="entry name" value="PCuAC_sf"/>
</dbReference>
<dbReference type="Proteomes" id="UP000620139">
    <property type="component" value="Unassembled WGS sequence"/>
</dbReference>
<reference evidence="2" key="1">
    <citation type="submission" date="2020-12" db="EMBL/GenBank/DDBJ databases">
        <title>The genome sequence of Inhella sp. 4Y17.</title>
        <authorList>
            <person name="Liu Y."/>
        </authorList>
    </citation>
    <scope>NUCLEOTIDE SEQUENCE</scope>
    <source>
        <strain evidence="2">4Y10</strain>
    </source>
</reference>
<sequence>MTTRSLLTACLLAMTAALPVAAQVQASDAWARATVAQQKATGAFVTLQSKTVAALVSASSPVAEQVELHEMRMEGSTMRMRQVEQIALPAGQSVTLRPGGLHLMLFGLKQTLTEGSDLPLVLQVRHVDGKVESLAVTAKVRALGASAPMGHAH</sequence>
<keyword evidence="3" id="KW-1185">Reference proteome</keyword>
<comment type="caution">
    <text evidence="2">The sequence shown here is derived from an EMBL/GenBank/DDBJ whole genome shotgun (WGS) entry which is preliminary data.</text>
</comment>
<organism evidence="2 3">
    <name type="scientific">Inhella gelatinilytica</name>
    <dbReference type="NCBI Taxonomy" id="2795030"/>
    <lineage>
        <taxon>Bacteria</taxon>
        <taxon>Pseudomonadati</taxon>
        <taxon>Pseudomonadota</taxon>
        <taxon>Betaproteobacteria</taxon>
        <taxon>Burkholderiales</taxon>
        <taxon>Sphaerotilaceae</taxon>
        <taxon>Inhella</taxon>
    </lineage>
</organism>
<feature type="signal peptide" evidence="1">
    <location>
        <begin position="1"/>
        <end position="22"/>
    </location>
</feature>
<dbReference type="PANTHER" id="PTHR36302">
    <property type="entry name" value="BLR7088 PROTEIN"/>
    <property type="match status" value="1"/>
</dbReference>
<keyword evidence="1" id="KW-0732">Signal</keyword>
<gene>
    <name evidence="2" type="ORF">I7X43_08075</name>
</gene>
<evidence type="ECO:0000256" key="1">
    <source>
        <dbReference type="SAM" id="SignalP"/>
    </source>
</evidence>
<dbReference type="Pfam" id="PF04314">
    <property type="entry name" value="PCuAC"/>
    <property type="match status" value="1"/>
</dbReference>
<accession>A0A931IXD1</accession>
<dbReference type="SUPFAM" id="SSF110087">
    <property type="entry name" value="DR1885-like metal-binding protein"/>
    <property type="match status" value="1"/>
</dbReference>
<protein>
    <submittedName>
        <fullName evidence="2">Copper chaperone PCu(A)C</fullName>
    </submittedName>
</protein>
<evidence type="ECO:0000313" key="2">
    <source>
        <dbReference type="EMBL" id="MBH9552809.1"/>
    </source>
</evidence>
<dbReference type="InterPro" id="IPR007410">
    <property type="entry name" value="LpqE-like"/>
</dbReference>
<feature type="chain" id="PRO_5037089977" evidence="1">
    <location>
        <begin position="23"/>
        <end position="153"/>
    </location>
</feature>
<dbReference type="EMBL" id="JAEDAL010000003">
    <property type="protein sequence ID" value="MBH9552809.1"/>
    <property type="molecule type" value="Genomic_DNA"/>
</dbReference>
<dbReference type="AlphaFoldDB" id="A0A931IXD1"/>
<dbReference type="Gene3D" id="2.60.40.1890">
    <property type="entry name" value="PCu(A)C copper chaperone"/>
    <property type="match status" value="1"/>
</dbReference>
<dbReference type="InterPro" id="IPR058248">
    <property type="entry name" value="Lxx211020-like"/>
</dbReference>